<dbReference type="Gene3D" id="2.60.40.2880">
    <property type="entry name" value="MmpS1-5, C-terminal soluble domain"/>
    <property type="match status" value="1"/>
</dbReference>
<evidence type="ECO:0000313" key="2">
    <source>
        <dbReference type="EMBL" id="MFB9820571.1"/>
    </source>
</evidence>
<proteinExistence type="predicted"/>
<name>A0ABV5Y0P9_ARTRM</name>
<feature type="transmembrane region" description="Helical" evidence="1">
    <location>
        <begin position="29"/>
        <end position="62"/>
    </location>
</feature>
<dbReference type="InterPro" id="IPR038468">
    <property type="entry name" value="MmpS_C"/>
</dbReference>
<keyword evidence="1" id="KW-1133">Transmembrane helix</keyword>
<keyword evidence="1" id="KW-0472">Membrane</keyword>
<protein>
    <recommendedName>
        <fullName evidence="4">DUF4190 domain-containing protein</fullName>
    </recommendedName>
</protein>
<sequence>MTEPLGPYAQPAPAAPAPSKGSGFGTAALVLGILAIVFSIIPIVGFVAFLLGPLAIIFGVIGLTRKFSKKGTSAAGLILGVLSVIVAIIVTAIIGAAAQSVSDSVNKEHKIEYVVTVSGKAHVSYWTDGGTSNEDITANWKKDVTAKGFNLSSLIVTGDYTSPTNVTCEILVDGQSVSKNSGSGTTAMASCTGSSSK</sequence>
<evidence type="ECO:0000256" key="1">
    <source>
        <dbReference type="SAM" id="Phobius"/>
    </source>
</evidence>
<organism evidence="2 3">
    <name type="scientific">Arthrobacter ramosus</name>
    <dbReference type="NCBI Taxonomy" id="1672"/>
    <lineage>
        <taxon>Bacteria</taxon>
        <taxon>Bacillati</taxon>
        <taxon>Actinomycetota</taxon>
        <taxon>Actinomycetes</taxon>
        <taxon>Micrococcales</taxon>
        <taxon>Micrococcaceae</taxon>
        <taxon>Arthrobacter</taxon>
    </lineage>
</organism>
<gene>
    <name evidence="2" type="ORF">ACFFP1_13810</name>
</gene>
<dbReference type="RefSeq" id="WP_234751102.1">
    <property type="nucleotide sequence ID" value="NZ_BAAAWN010000001.1"/>
</dbReference>
<evidence type="ECO:0000313" key="3">
    <source>
        <dbReference type="Proteomes" id="UP001589702"/>
    </source>
</evidence>
<reference evidence="2 3" key="1">
    <citation type="submission" date="2024-09" db="EMBL/GenBank/DDBJ databases">
        <authorList>
            <person name="Sun Q."/>
            <person name="Mori K."/>
        </authorList>
    </citation>
    <scope>NUCLEOTIDE SEQUENCE [LARGE SCALE GENOMIC DNA]</scope>
    <source>
        <strain evidence="2 3">JCM 1334</strain>
    </source>
</reference>
<dbReference type="Proteomes" id="UP001589702">
    <property type="component" value="Unassembled WGS sequence"/>
</dbReference>
<accession>A0ABV5Y0P9</accession>
<dbReference type="EMBL" id="JBHMBC010000022">
    <property type="protein sequence ID" value="MFB9820571.1"/>
    <property type="molecule type" value="Genomic_DNA"/>
</dbReference>
<keyword evidence="1" id="KW-0812">Transmembrane</keyword>
<evidence type="ECO:0008006" key="4">
    <source>
        <dbReference type="Google" id="ProtNLM"/>
    </source>
</evidence>
<comment type="caution">
    <text evidence="2">The sequence shown here is derived from an EMBL/GenBank/DDBJ whole genome shotgun (WGS) entry which is preliminary data.</text>
</comment>
<keyword evidence="3" id="KW-1185">Reference proteome</keyword>
<feature type="transmembrane region" description="Helical" evidence="1">
    <location>
        <begin position="74"/>
        <end position="98"/>
    </location>
</feature>